<accession>A0AAV4VWX3</accession>
<reference evidence="1 2" key="1">
    <citation type="submission" date="2021-06" db="EMBL/GenBank/DDBJ databases">
        <title>Caerostris extrusa draft genome.</title>
        <authorList>
            <person name="Kono N."/>
            <person name="Arakawa K."/>
        </authorList>
    </citation>
    <scope>NUCLEOTIDE SEQUENCE [LARGE SCALE GENOMIC DNA]</scope>
</reference>
<keyword evidence="2" id="KW-1185">Reference proteome</keyword>
<organism evidence="1 2">
    <name type="scientific">Caerostris extrusa</name>
    <name type="common">Bark spider</name>
    <name type="synonym">Caerostris bankana</name>
    <dbReference type="NCBI Taxonomy" id="172846"/>
    <lineage>
        <taxon>Eukaryota</taxon>
        <taxon>Metazoa</taxon>
        <taxon>Ecdysozoa</taxon>
        <taxon>Arthropoda</taxon>
        <taxon>Chelicerata</taxon>
        <taxon>Arachnida</taxon>
        <taxon>Araneae</taxon>
        <taxon>Araneomorphae</taxon>
        <taxon>Entelegynae</taxon>
        <taxon>Araneoidea</taxon>
        <taxon>Araneidae</taxon>
        <taxon>Caerostris</taxon>
    </lineage>
</organism>
<sequence>RVPAQKLPVLNVPSSGFRVVVVPNHWKYPTLPETLGSTPEVELPVAGWMPLGLLPALENCWGSHSLDRNRLLSLAEEVFYLK</sequence>
<gene>
    <name evidence="1" type="ORF">CEXT_131781</name>
</gene>
<dbReference type="AlphaFoldDB" id="A0AAV4VWX3"/>
<protein>
    <submittedName>
        <fullName evidence="1">Uncharacterized protein</fullName>
    </submittedName>
</protein>
<evidence type="ECO:0000313" key="2">
    <source>
        <dbReference type="Proteomes" id="UP001054945"/>
    </source>
</evidence>
<dbReference type="Proteomes" id="UP001054945">
    <property type="component" value="Unassembled WGS sequence"/>
</dbReference>
<evidence type="ECO:0000313" key="1">
    <source>
        <dbReference type="EMBL" id="GIY74281.1"/>
    </source>
</evidence>
<dbReference type="EMBL" id="BPLR01015196">
    <property type="protein sequence ID" value="GIY74281.1"/>
    <property type="molecule type" value="Genomic_DNA"/>
</dbReference>
<name>A0AAV4VWX3_CAEEX</name>
<feature type="non-terminal residue" evidence="1">
    <location>
        <position position="1"/>
    </location>
</feature>
<proteinExistence type="predicted"/>
<comment type="caution">
    <text evidence="1">The sequence shown here is derived from an EMBL/GenBank/DDBJ whole genome shotgun (WGS) entry which is preliminary data.</text>
</comment>